<dbReference type="RefSeq" id="WP_074750896.1">
    <property type="nucleotide sequence ID" value="NZ_FOTJ01000004.1"/>
</dbReference>
<dbReference type="EMBL" id="FOTJ01000004">
    <property type="protein sequence ID" value="SFL29161.1"/>
    <property type="molecule type" value="Genomic_DNA"/>
</dbReference>
<dbReference type="Gene3D" id="3.40.1360.10">
    <property type="match status" value="1"/>
</dbReference>
<accession>A0A1I4GJ10</accession>
<gene>
    <name evidence="1" type="ORF">SAMN05216438_10429</name>
</gene>
<dbReference type="InterPro" id="IPR036977">
    <property type="entry name" value="DNA_primase_Znf_CHC2"/>
</dbReference>
<reference evidence="1 2" key="1">
    <citation type="submission" date="2016-10" db="EMBL/GenBank/DDBJ databases">
        <authorList>
            <person name="de Groot N.N."/>
        </authorList>
    </citation>
    <scope>NUCLEOTIDE SEQUENCE [LARGE SCALE GENOMIC DNA]</scope>
    <source>
        <strain evidence="1 2">M79</strain>
    </source>
</reference>
<evidence type="ECO:0000313" key="1">
    <source>
        <dbReference type="EMBL" id="SFL29161.1"/>
    </source>
</evidence>
<organism evidence="1 2">
    <name type="scientific">Lactococcus garvieae</name>
    <dbReference type="NCBI Taxonomy" id="1363"/>
    <lineage>
        <taxon>Bacteria</taxon>
        <taxon>Bacillati</taxon>
        <taxon>Bacillota</taxon>
        <taxon>Bacilli</taxon>
        <taxon>Lactobacillales</taxon>
        <taxon>Streptococcaceae</taxon>
        <taxon>Lactococcus</taxon>
    </lineage>
</organism>
<dbReference type="GO" id="GO:0003677">
    <property type="term" value="F:DNA binding"/>
    <property type="evidence" value="ECO:0007669"/>
    <property type="project" value="InterPro"/>
</dbReference>
<dbReference type="Gene3D" id="3.90.580.10">
    <property type="entry name" value="Zinc finger, CHC2-type domain"/>
    <property type="match status" value="1"/>
</dbReference>
<protein>
    <recommendedName>
        <fullName evidence="3">DUF3991 domain-containing protein</fullName>
    </recommendedName>
</protein>
<dbReference type="OrthoDB" id="9803716at2"/>
<dbReference type="GO" id="GO:0008270">
    <property type="term" value="F:zinc ion binding"/>
    <property type="evidence" value="ECO:0007669"/>
    <property type="project" value="InterPro"/>
</dbReference>
<dbReference type="Proteomes" id="UP000181969">
    <property type="component" value="Unassembled WGS sequence"/>
</dbReference>
<dbReference type="Pfam" id="PF13155">
    <property type="entry name" value="Toprim_2"/>
    <property type="match status" value="1"/>
</dbReference>
<evidence type="ECO:0008006" key="3">
    <source>
        <dbReference type="Google" id="ProtNLM"/>
    </source>
</evidence>
<name>A0A1I4GJ10_9LACT</name>
<dbReference type="AlphaFoldDB" id="A0A1I4GJ10"/>
<proteinExistence type="predicted"/>
<sequence>MAYVNKKKEAAKNKSILDVAQALGMNLERSGKDYIWKDHDSFTLSPSKNIWTWWSHGDEYRGQDVIKLVQVVKEISYKEAVNFILGSEAASFDVTKIPKKQPFVYRLPEAKNMDYAKKFLKEIRGLSEETIDFFASKGVIAQGIYQRPDKSTEPVVVFKNFDLTGKIVGASIQGIWRNEQLYPKKGRIKKILPNSDGYSGMFVDIGDKMRFREATKEAPFTLYAFETPLDMMAYYELNKSNLDNCRLVSMDGLKKGVVSREVVDAVAHLPKDIEQVEKTTRKENYLDKTDQPGFNTGLKIVLCVDNDEAGRNFIRNFGLAHIKVVPHVPPLPLGQSKNDWNDELKLRKASKSRSLDQEIAIAKTKRGQLESRNTVLQVTKERPAEFEMGK</sequence>
<dbReference type="GO" id="GO:0006260">
    <property type="term" value="P:DNA replication"/>
    <property type="evidence" value="ECO:0007669"/>
    <property type="project" value="InterPro"/>
</dbReference>
<evidence type="ECO:0000313" key="2">
    <source>
        <dbReference type="Proteomes" id="UP000181969"/>
    </source>
</evidence>
<dbReference type="SUPFAM" id="SSF57783">
    <property type="entry name" value="Zinc beta-ribbon"/>
    <property type="match status" value="1"/>
</dbReference>